<evidence type="ECO:0000313" key="3">
    <source>
        <dbReference type="Proteomes" id="UP000232149"/>
    </source>
</evidence>
<sequence length="67" mass="7440">MSSRKRYNGAPGRSSDRIESLNSITFLFGKVCRNNRKFGICFKLSELIRVVGRPALVLYSGINSGSN</sequence>
<gene>
    <name evidence="2" type="ORF">CH376_13395</name>
    <name evidence="1" type="ORF">CH380_08250</name>
</gene>
<dbReference type="EMBL" id="NPDU01000033">
    <property type="protein sequence ID" value="PJZ61391.1"/>
    <property type="molecule type" value="Genomic_DNA"/>
</dbReference>
<dbReference type="EMBL" id="NPDV01000006">
    <property type="protein sequence ID" value="PJZ53583.1"/>
    <property type="molecule type" value="Genomic_DNA"/>
</dbReference>
<evidence type="ECO:0000313" key="2">
    <source>
        <dbReference type="EMBL" id="PJZ61391.1"/>
    </source>
</evidence>
<organism evidence="1 4">
    <name type="scientific">Leptospira adleri</name>
    <dbReference type="NCBI Taxonomy" id="2023186"/>
    <lineage>
        <taxon>Bacteria</taxon>
        <taxon>Pseudomonadati</taxon>
        <taxon>Spirochaetota</taxon>
        <taxon>Spirochaetia</taxon>
        <taxon>Leptospirales</taxon>
        <taxon>Leptospiraceae</taxon>
        <taxon>Leptospira</taxon>
    </lineage>
</organism>
<dbReference type="AlphaFoldDB" id="A0A2M9YPW8"/>
<comment type="caution">
    <text evidence="1">The sequence shown here is derived from an EMBL/GenBank/DDBJ whole genome shotgun (WGS) entry which is preliminary data.</text>
</comment>
<evidence type="ECO:0000313" key="1">
    <source>
        <dbReference type="EMBL" id="PJZ53583.1"/>
    </source>
</evidence>
<keyword evidence="3" id="KW-1185">Reference proteome</keyword>
<protein>
    <submittedName>
        <fullName evidence="1">Uncharacterized protein</fullName>
    </submittedName>
</protein>
<dbReference type="Proteomes" id="UP000232188">
    <property type="component" value="Unassembled WGS sequence"/>
</dbReference>
<evidence type="ECO:0000313" key="4">
    <source>
        <dbReference type="Proteomes" id="UP000232188"/>
    </source>
</evidence>
<proteinExistence type="predicted"/>
<accession>A0A2M9YPW8</accession>
<reference evidence="3 4" key="1">
    <citation type="submission" date="2017-07" db="EMBL/GenBank/DDBJ databases">
        <title>Leptospira spp. isolated from tropical soils.</title>
        <authorList>
            <person name="Thibeaux R."/>
            <person name="Iraola G."/>
            <person name="Ferres I."/>
            <person name="Bierque E."/>
            <person name="Girault D."/>
            <person name="Soupe-Gilbert M.-E."/>
            <person name="Picardeau M."/>
            <person name="Goarant C."/>
        </authorList>
    </citation>
    <scope>NUCLEOTIDE SEQUENCE [LARGE SCALE GENOMIC DNA]</scope>
    <source>
        <strain evidence="1 4">FH2-B-C1</strain>
        <strain evidence="2 3">FH2-B-D1</strain>
    </source>
</reference>
<name>A0A2M9YPW8_9LEPT</name>
<dbReference type="Proteomes" id="UP000232149">
    <property type="component" value="Unassembled WGS sequence"/>
</dbReference>